<keyword evidence="1" id="KW-0472">Membrane</keyword>
<feature type="transmembrane region" description="Helical" evidence="1">
    <location>
        <begin position="57"/>
        <end position="73"/>
    </location>
</feature>
<proteinExistence type="predicted"/>
<gene>
    <name evidence="2" type="ORF">AMD01_18955</name>
</gene>
<feature type="transmembrane region" description="Helical" evidence="1">
    <location>
        <begin position="5"/>
        <end position="22"/>
    </location>
</feature>
<evidence type="ECO:0000313" key="2">
    <source>
        <dbReference type="EMBL" id="KOO41872.1"/>
    </source>
</evidence>
<keyword evidence="1" id="KW-0812">Transmembrane</keyword>
<reference evidence="3" key="1">
    <citation type="submission" date="2015-08" db="EMBL/GenBank/DDBJ databases">
        <title>Fjat-14210 dsm16467.</title>
        <authorList>
            <person name="Liu B."/>
            <person name="Wang J."/>
            <person name="Zhu Y."/>
            <person name="Liu G."/>
            <person name="Chen Q."/>
            <person name="Chen Z."/>
            <person name="Lan J."/>
            <person name="Che J."/>
            <person name="Ge C."/>
            <person name="Shi H."/>
            <person name="Pan Z."/>
            <person name="Liu X."/>
        </authorList>
    </citation>
    <scope>NUCLEOTIDE SEQUENCE [LARGE SCALE GENOMIC DNA]</scope>
    <source>
        <strain evidence="3">DSM 16467</strain>
    </source>
</reference>
<dbReference type="Proteomes" id="UP000037558">
    <property type="component" value="Unassembled WGS sequence"/>
</dbReference>
<dbReference type="PATRIC" id="fig|284581.3.peg.2729"/>
<dbReference type="Pfam" id="PF13129">
    <property type="entry name" value="DUF3953"/>
    <property type="match status" value="1"/>
</dbReference>
<dbReference type="STRING" id="284581.AMD01_18955"/>
<dbReference type="EMBL" id="LILC01000029">
    <property type="protein sequence ID" value="KOO41872.1"/>
    <property type="molecule type" value="Genomic_DNA"/>
</dbReference>
<keyword evidence="1" id="KW-1133">Transmembrane helix</keyword>
<comment type="caution">
    <text evidence="2">The sequence shown here is derived from an EMBL/GenBank/DDBJ whole genome shotgun (WGS) entry which is preliminary data.</text>
</comment>
<protein>
    <recommendedName>
        <fullName evidence="4">DUF3953 domain-containing protein</fullName>
    </recommendedName>
</protein>
<keyword evidence="3" id="KW-1185">Reference proteome</keyword>
<evidence type="ECO:0000256" key="1">
    <source>
        <dbReference type="SAM" id="Phobius"/>
    </source>
</evidence>
<feature type="transmembrane region" description="Helical" evidence="1">
    <location>
        <begin position="28"/>
        <end position="45"/>
    </location>
</feature>
<evidence type="ECO:0000313" key="3">
    <source>
        <dbReference type="Proteomes" id="UP000037558"/>
    </source>
</evidence>
<evidence type="ECO:0008006" key="4">
    <source>
        <dbReference type="Google" id="ProtNLM"/>
    </source>
</evidence>
<name>A0A0M0KTD0_9BACI</name>
<organism evidence="2 3">
    <name type="scientific">Priestia koreensis</name>
    <dbReference type="NCBI Taxonomy" id="284581"/>
    <lineage>
        <taxon>Bacteria</taxon>
        <taxon>Bacillati</taxon>
        <taxon>Bacillota</taxon>
        <taxon>Bacilli</taxon>
        <taxon>Bacillales</taxon>
        <taxon>Bacillaceae</taxon>
        <taxon>Priestia</taxon>
    </lineage>
</organism>
<dbReference type="OrthoDB" id="2456396at2"/>
<dbReference type="RefSeq" id="WP_053403020.1">
    <property type="nucleotide sequence ID" value="NZ_LILC01000029.1"/>
</dbReference>
<accession>A0A0M0KTD0</accession>
<dbReference type="InterPro" id="IPR025018">
    <property type="entry name" value="DUF3953"/>
</dbReference>
<sequence length="74" mass="8543">MLKIFQIVLSIMVVSLATYGLITEDFRFQSYMFLSLSLVMLVIGVREFKKGKKSIGWLNIVAFVFILFVSIKIF</sequence>
<dbReference type="AlphaFoldDB" id="A0A0M0KTD0"/>